<dbReference type="Proteomes" id="UP000092443">
    <property type="component" value="Unplaced"/>
</dbReference>
<gene>
    <name evidence="4" type="primary">LOC119638057</name>
</gene>
<feature type="coiled-coil region" evidence="1">
    <location>
        <begin position="104"/>
        <end position="131"/>
    </location>
</feature>
<feature type="region of interest" description="Disordered" evidence="2">
    <location>
        <begin position="75"/>
        <end position="95"/>
    </location>
</feature>
<protein>
    <submittedName>
        <fullName evidence="4">Uncharacterized protein LOC119638057</fullName>
    </submittedName>
</protein>
<dbReference type="RefSeq" id="XP_037890580.1">
    <property type="nucleotide sequence ID" value="XM_038034652.1"/>
</dbReference>
<dbReference type="GeneID" id="119638057"/>
<name>A0A9C5YWT6_9MUSC</name>
<evidence type="ECO:0000256" key="1">
    <source>
        <dbReference type="SAM" id="Coils"/>
    </source>
</evidence>
<evidence type="ECO:0000256" key="2">
    <source>
        <dbReference type="SAM" id="MobiDB-lite"/>
    </source>
</evidence>
<reference evidence="4" key="1">
    <citation type="submission" date="2025-08" db="UniProtKB">
        <authorList>
            <consortium name="RefSeq"/>
        </authorList>
    </citation>
    <scope>IDENTIFICATION</scope>
    <source>
        <tissue evidence="4">Whole body pupa</tissue>
    </source>
</reference>
<accession>A0A9C5YWT6</accession>
<feature type="compositionally biased region" description="Basic and acidic residues" evidence="2">
    <location>
        <begin position="84"/>
        <end position="94"/>
    </location>
</feature>
<dbReference type="KEGG" id="gfs:119638057"/>
<keyword evidence="3" id="KW-1185">Reference proteome</keyword>
<sequence>MPFLEDSGIESEDKPSLINEDNEMLTTTTTDLRLTNETSEHMADLEVVFKGSICQNTQSCATMYKASKDLSIVDHHHHHHHHQHDSNSDIEDHIQPPNTCRILQRKLELKVERAKRNYNQYQEENKRKSQSSTLIPISRLPIPGESQHKPLVDYNSESDDGEEVSFFPHNEQRKQRMNKKCPELSDTFSIQEMIIDSDLESNDSQNLELLTPRLKKSFIDQLSGCFCFPHNS</sequence>
<evidence type="ECO:0000313" key="4">
    <source>
        <dbReference type="RefSeq" id="XP_037890580.1"/>
    </source>
</evidence>
<dbReference type="AlphaFoldDB" id="A0A9C5YWT6"/>
<evidence type="ECO:0000313" key="3">
    <source>
        <dbReference type="Proteomes" id="UP000092443"/>
    </source>
</evidence>
<keyword evidence="1" id="KW-0175">Coiled coil</keyword>
<organism evidence="3 4">
    <name type="scientific">Glossina fuscipes</name>
    <dbReference type="NCBI Taxonomy" id="7396"/>
    <lineage>
        <taxon>Eukaryota</taxon>
        <taxon>Metazoa</taxon>
        <taxon>Ecdysozoa</taxon>
        <taxon>Arthropoda</taxon>
        <taxon>Hexapoda</taxon>
        <taxon>Insecta</taxon>
        <taxon>Pterygota</taxon>
        <taxon>Neoptera</taxon>
        <taxon>Endopterygota</taxon>
        <taxon>Diptera</taxon>
        <taxon>Brachycera</taxon>
        <taxon>Muscomorpha</taxon>
        <taxon>Hippoboscoidea</taxon>
        <taxon>Glossinidae</taxon>
        <taxon>Glossina</taxon>
    </lineage>
</organism>
<proteinExistence type="predicted"/>